<keyword evidence="1" id="KW-0378">Hydrolase</keyword>
<dbReference type="InterPro" id="IPR020084">
    <property type="entry name" value="NUDIX_hydrolase_CS"/>
</dbReference>
<gene>
    <name evidence="3" type="ORF">HA254_06680</name>
</gene>
<dbReference type="InterPro" id="IPR000086">
    <property type="entry name" value="NUDIX_hydrolase_dom"/>
</dbReference>
<name>A0A7J4IZM7_9ARCH</name>
<dbReference type="SUPFAM" id="SSF55811">
    <property type="entry name" value="Nudix"/>
    <property type="match status" value="1"/>
</dbReference>
<evidence type="ECO:0000259" key="2">
    <source>
        <dbReference type="PROSITE" id="PS51462"/>
    </source>
</evidence>
<dbReference type="Pfam" id="PF00293">
    <property type="entry name" value="NUDIX"/>
    <property type="match status" value="1"/>
</dbReference>
<dbReference type="Proteomes" id="UP000565078">
    <property type="component" value="Unassembled WGS sequence"/>
</dbReference>
<dbReference type="GO" id="GO:0006754">
    <property type="term" value="P:ATP biosynthetic process"/>
    <property type="evidence" value="ECO:0007669"/>
    <property type="project" value="TreeGrafter"/>
</dbReference>
<evidence type="ECO:0000313" key="4">
    <source>
        <dbReference type="Proteomes" id="UP000565078"/>
    </source>
</evidence>
<comment type="caution">
    <text evidence="3">The sequence shown here is derived from an EMBL/GenBank/DDBJ whole genome shotgun (WGS) entry which is preliminary data.</text>
</comment>
<dbReference type="GO" id="GO:0004081">
    <property type="term" value="F:bis(5'-nucleosyl)-tetraphosphatase (asymmetrical) activity"/>
    <property type="evidence" value="ECO:0007669"/>
    <property type="project" value="TreeGrafter"/>
</dbReference>
<evidence type="ECO:0000313" key="3">
    <source>
        <dbReference type="EMBL" id="HIH10320.1"/>
    </source>
</evidence>
<dbReference type="PANTHER" id="PTHR21340:SF0">
    <property type="entry name" value="BIS(5'-NUCLEOSYL)-TETRAPHOSPHATASE [ASYMMETRICAL]"/>
    <property type="match status" value="1"/>
</dbReference>
<organism evidence="3 4">
    <name type="scientific">Candidatus Iainarchaeum sp</name>
    <dbReference type="NCBI Taxonomy" id="3101447"/>
    <lineage>
        <taxon>Archaea</taxon>
        <taxon>Candidatus Iainarchaeota</taxon>
        <taxon>Candidatus Iainarchaeia</taxon>
        <taxon>Candidatus Iainarchaeales</taxon>
        <taxon>Candidatus Iainarchaeaceae</taxon>
        <taxon>Candidatus Iainarchaeum</taxon>
    </lineage>
</organism>
<feature type="domain" description="Nudix hydrolase" evidence="2">
    <location>
        <begin position="2"/>
        <end position="136"/>
    </location>
</feature>
<evidence type="ECO:0000256" key="1">
    <source>
        <dbReference type="ARBA" id="ARBA00022801"/>
    </source>
</evidence>
<dbReference type="PROSITE" id="PS00893">
    <property type="entry name" value="NUDIX_BOX"/>
    <property type="match status" value="1"/>
</dbReference>
<dbReference type="Gene3D" id="3.90.79.10">
    <property type="entry name" value="Nucleoside Triphosphate Pyrophosphohydrolase"/>
    <property type="match status" value="1"/>
</dbReference>
<reference evidence="4" key="1">
    <citation type="journal article" date="2020" name="bioRxiv">
        <title>A rank-normalized archaeal taxonomy based on genome phylogeny resolves widespread incomplete and uneven classifications.</title>
        <authorList>
            <person name="Rinke C."/>
            <person name="Chuvochina M."/>
            <person name="Mussig A.J."/>
            <person name="Chaumeil P.-A."/>
            <person name="Waite D.W."/>
            <person name="Whitman W.B."/>
            <person name="Parks D.H."/>
            <person name="Hugenholtz P."/>
        </authorList>
    </citation>
    <scope>NUCLEOTIDE SEQUENCE [LARGE SCALE GENOMIC DNA]</scope>
</reference>
<proteinExistence type="predicted"/>
<accession>A0A7J4IZM7</accession>
<dbReference type="PANTHER" id="PTHR21340">
    <property type="entry name" value="DIADENOSINE 5,5-P1,P4-TETRAPHOSPHATE PYROPHOSPHOHYDROLASE MUTT"/>
    <property type="match status" value="1"/>
</dbReference>
<sequence length="148" mass="16754">MNEKHGVTAIIFDERDAKRYFLLLHRALNWSGWEFCKGGIDQGEDAMQAVLREVKEETGIADAKVISVMPIKIKWIARGMKFSYTPFILQAPLDSKIDLQSGQKVIEHNDYKWATEEEVEGMLTHADNKKVFKQALGVLDSGTTPKSN</sequence>
<protein>
    <submittedName>
        <fullName evidence="3">NUDIX domain-containing protein</fullName>
    </submittedName>
</protein>
<dbReference type="GO" id="GO:0006167">
    <property type="term" value="P:AMP biosynthetic process"/>
    <property type="evidence" value="ECO:0007669"/>
    <property type="project" value="TreeGrafter"/>
</dbReference>
<dbReference type="InterPro" id="IPR051325">
    <property type="entry name" value="Nudix_hydrolase_domain"/>
</dbReference>
<dbReference type="EMBL" id="DUGC01000107">
    <property type="protein sequence ID" value="HIH10320.1"/>
    <property type="molecule type" value="Genomic_DNA"/>
</dbReference>
<dbReference type="AlphaFoldDB" id="A0A7J4IZM7"/>
<dbReference type="PROSITE" id="PS51462">
    <property type="entry name" value="NUDIX"/>
    <property type="match status" value="1"/>
</dbReference>
<dbReference type="InterPro" id="IPR015797">
    <property type="entry name" value="NUDIX_hydrolase-like_dom_sf"/>
</dbReference>